<sequence>MPRQSFVWKYFRKSRSQRNDDGYTCKLCSRDLKTKVTTNLKNHLLSNHVLELSSSELLQAQKPCEARGPRNPVVEDVSIILILIYKNELWTLWRCRFVDLSGLL</sequence>
<dbReference type="PROSITE" id="PS50808">
    <property type="entry name" value="ZF_BED"/>
    <property type="match status" value="1"/>
</dbReference>
<evidence type="ECO:0000259" key="5">
    <source>
        <dbReference type="PROSITE" id="PS50808"/>
    </source>
</evidence>
<dbReference type="AlphaFoldDB" id="A0A8D9AR84"/>
<dbReference type="Pfam" id="PF02892">
    <property type="entry name" value="zf-BED"/>
    <property type="match status" value="1"/>
</dbReference>
<dbReference type="InterPro" id="IPR036236">
    <property type="entry name" value="Znf_C2H2_sf"/>
</dbReference>
<keyword evidence="1" id="KW-0479">Metal-binding</keyword>
<dbReference type="SUPFAM" id="SSF57667">
    <property type="entry name" value="beta-beta-alpha zinc fingers"/>
    <property type="match status" value="1"/>
</dbReference>
<dbReference type="InterPro" id="IPR003656">
    <property type="entry name" value="Znf_BED"/>
</dbReference>
<keyword evidence="3" id="KW-0862">Zinc</keyword>
<name>A0A8D9AR84_9HEMI</name>
<dbReference type="GO" id="GO:0003677">
    <property type="term" value="F:DNA binding"/>
    <property type="evidence" value="ECO:0007669"/>
    <property type="project" value="InterPro"/>
</dbReference>
<dbReference type="EMBL" id="HBUF01580119">
    <property type="protein sequence ID" value="CAG6769891.1"/>
    <property type="molecule type" value="Transcribed_RNA"/>
</dbReference>
<protein>
    <recommendedName>
        <fullName evidence="5">BED-type domain-containing protein</fullName>
    </recommendedName>
</protein>
<evidence type="ECO:0000256" key="1">
    <source>
        <dbReference type="ARBA" id="ARBA00022723"/>
    </source>
</evidence>
<keyword evidence="2 4" id="KW-0863">Zinc-finger</keyword>
<accession>A0A8D9AR84</accession>
<dbReference type="GO" id="GO:0008270">
    <property type="term" value="F:zinc ion binding"/>
    <property type="evidence" value="ECO:0007669"/>
    <property type="project" value="UniProtKB-KW"/>
</dbReference>
<dbReference type="EMBL" id="HBUF01580120">
    <property type="protein sequence ID" value="CAG6769892.1"/>
    <property type="molecule type" value="Transcribed_RNA"/>
</dbReference>
<dbReference type="EMBL" id="HBUF01580118">
    <property type="protein sequence ID" value="CAG6769890.1"/>
    <property type="molecule type" value="Transcribed_RNA"/>
</dbReference>
<feature type="domain" description="BED-type" evidence="5">
    <location>
        <begin position="2"/>
        <end position="55"/>
    </location>
</feature>
<proteinExistence type="predicted"/>
<reference evidence="6" key="1">
    <citation type="submission" date="2021-05" db="EMBL/GenBank/DDBJ databases">
        <authorList>
            <person name="Alioto T."/>
            <person name="Alioto T."/>
            <person name="Gomez Garrido J."/>
        </authorList>
    </citation>
    <scope>NUCLEOTIDE SEQUENCE</scope>
</reference>
<evidence type="ECO:0000256" key="3">
    <source>
        <dbReference type="ARBA" id="ARBA00022833"/>
    </source>
</evidence>
<evidence type="ECO:0000313" key="6">
    <source>
        <dbReference type="EMBL" id="CAG6769891.1"/>
    </source>
</evidence>
<evidence type="ECO:0000256" key="2">
    <source>
        <dbReference type="ARBA" id="ARBA00022771"/>
    </source>
</evidence>
<evidence type="ECO:0000256" key="4">
    <source>
        <dbReference type="PROSITE-ProRule" id="PRU00027"/>
    </source>
</evidence>
<organism evidence="6">
    <name type="scientific">Cacopsylla melanoneura</name>
    <dbReference type="NCBI Taxonomy" id="428564"/>
    <lineage>
        <taxon>Eukaryota</taxon>
        <taxon>Metazoa</taxon>
        <taxon>Ecdysozoa</taxon>
        <taxon>Arthropoda</taxon>
        <taxon>Hexapoda</taxon>
        <taxon>Insecta</taxon>
        <taxon>Pterygota</taxon>
        <taxon>Neoptera</taxon>
        <taxon>Paraneoptera</taxon>
        <taxon>Hemiptera</taxon>
        <taxon>Sternorrhyncha</taxon>
        <taxon>Psylloidea</taxon>
        <taxon>Psyllidae</taxon>
        <taxon>Psyllinae</taxon>
        <taxon>Cacopsylla</taxon>
    </lineage>
</organism>